<gene>
    <name evidence="5" type="primary">araR</name>
    <name evidence="5" type="ORF">CE91St55_13610</name>
</gene>
<dbReference type="SUPFAM" id="SSF53822">
    <property type="entry name" value="Periplasmic binding protein-like I"/>
    <property type="match status" value="1"/>
</dbReference>
<dbReference type="Proteomes" id="UP001055091">
    <property type="component" value="Unassembled WGS sequence"/>
</dbReference>
<dbReference type="Pfam" id="PF00392">
    <property type="entry name" value="GntR"/>
    <property type="match status" value="1"/>
</dbReference>
<dbReference type="SMART" id="SM00345">
    <property type="entry name" value="HTH_GNTR"/>
    <property type="match status" value="1"/>
</dbReference>
<dbReference type="PRINTS" id="PR00035">
    <property type="entry name" value="HTHGNTR"/>
</dbReference>
<dbReference type="EMBL" id="BQNJ01000001">
    <property type="protein sequence ID" value="GKG99379.1"/>
    <property type="molecule type" value="Genomic_DNA"/>
</dbReference>
<dbReference type="InterPro" id="IPR036390">
    <property type="entry name" value="WH_DNA-bd_sf"/>
</dbReference>
<dbReference type="PANTHER" id="PTHR30146">
    <property type="entry name" value="LACI-RELATED TRANSCRIPTIONAL REPRESSOR"/>
    <property type="match status" value="1"/>
</dbReference>
<dbReference type="AlphaFoldDB" id="A0AA37N2L5"/>
<keyword evidence="2" id="KW-0238">DNA-binding</keyword>
<keyword evidence="1" id="KW-0805">Transcription regulation</keyword>
<evidence type="ECO:0000256" key="2">
    <source>
        <dbReference type="ARBA" id="ARBA00023125"/>
    </source>
</evidence>
<evidence type="ECO:0000256" key="3">
    <source>
        <dbReference type="ARBA" id="ARBA00023163"/>
    </source>
</evidence>
<dbReference type="CDD" id="cd01541">
    <property type="entry name" value="PBP1_AraR"/>
    <property type="match status" value="1"/>
</dbReference>
<dbReference type="PANTHER" id="PTHR30146:SF150">
    <property type="entry name" value="ARABINOSE METABOLISM TRANSCRIPTIONAL REPRESSOR"/>
    <property type="match status" value="1"/>
</dbReference>
<feature type="domain" description="HTH gntR-type" evidence="4">
    <location>
        <begin position="21"/>
        <end position="89"/>
    </location>
</feature>
<dbReference type="InterPro" id="IPR000524">
    <property type="entry name" value="Tscrpt_reg_HTH_GntR"/>
</dbReference>
<dbReference type="InterPro" id="IPR028082">
    <property type="entry name" value="Peripla_BP_I"/>
</dbReference>
<evidence type="ECO:0000313" key="5">
    <source>
        <dbReference type="EMBL" id="GKG99379.1"/>
    </source>
</evidence>
<sequence>MRIMGRDSGRPLSREEGEGGKTKYYILMEELKRDMISGRFQPGDRLPSENELSSSHHVSRHTVRKALSILEQEGFIEAEHGRGTFVSRKPGRGKSLSSNLGGTYRKGSGNIAVITTYLSDYIFPRLIQGIDSVLTAEGYSIILKNTGNSRVKESRCLEEILEKDIDGLIVEPSKSEILCANRPLYEKLDFYQIPYVFIQGYYAQMKNKPHILMDDCLGGYLVTNYLIESGHRRILGIFKADDSQGKERHKGYVKALQEAGCAYDPDMVIWFHTEDRAVKPAKVLELMLESGVTMDGIVCYNDQIALEVIKALQKMKIRIPEDISVTGYDNSFIAENGAVKLTTIAHPQEKLGAMAAELLLEKIKGVPDEESRVERILKPELIVRESCMKREAGGI</sequence>
<proteinExistence type="predicted"/>
<evidence type="ECO:0000259" key="4">
    <source>
        <dbReference type="PROSITE" id="PS50949"/>
    </source>
</evidence>
<dbReference type="Gene3D" id="1.10.10.10">
    <property type="entry name" value="Winged helix-like DNA-binding domain superfamily/Winged helix DNA-binding domain"/>
    <property type="match status" value="1"/>
</dbReference>
<name>A0AA37N2L5_9FIRM</name>
<dbReference type="Pfam" id="PF13377">
    <property type="entry name" value="Peripla_BP_3"/>
    <property type="match status" value="1"/>
</dbReference>
<dbReference type="InterPro" id="IPR046335">
    <property type="entry name" value="LacI/GalR-like_sensor"/>
</dbReference>
<evidence type="ECO:0000313" key="6">
    <source>
        <dbReference type="Proteomes" id="UP001055091"/>
    </source>
</evidence>
<dbReference type="PROSITE" id="PS50949">
    <property type="entry name" value="HTH_GNTR"/>
    <property type="match status" value="1"/>
</dbReference>
<dbReference type="GO" id="GO:0000976">
    <property type="term" value="F:transcription cis-regulatory region binding"/>
    <property type="evidence" value="ECO:0007669"/>
    <property type="project" value="TreeGrafter"/>
</dbReference>
<dbReference type="InterPro" id="IPR036388">
    <property type="entry name" value="WH-like_DNA-bd_sf"/>
</dbReference>
<reference evidence="5" key="1">
    <citation type="submission" date="2022-01" db="EMBL/GenBank/DDBJ databases">
        <title>Novel bile acid biosynthetic pathways are enriched in the microbiome of centenarians.</title>
        <authorList>
            <person name="Sato Y."/>
            <person name="Atarashi K."/>
            <person name="Plichta R.D."/>
            <person name="Arai Y."/>
            <person name="Sasajima S."/>
            <person name="Kearney M.S."/>
            <person name="Suda W."/>
            <person name="Takeshita K."/>
            <person name="Sasaki T."/>
            <person name="Okamoto S."/>
            <person name="Skelly N.A."/>
            <person name="Okamura Y."/>
            <person name="Vlamakis H."/>
            <person name="Li Y."/>
            <person name="Tanoue T."/>
            <person name="Takei H."/>
            <person name="Nittono H."/>
            <person name="Narushima S."/>
            <person name="Irie J."/>
            <person name="Itoh H."/>
            <person name="Moriya K."/>
            <person name="Sugiura Y."/>
            <person name="Suematsu M."/>
            <person name="Moritoki N."/>
            <person name="Shibata S."/>
            <person name="Littman R.D."/>
            <person name="Fischbach A.M."/>
            <person name="Uwamino Y."/>
            <person name="Inoue T."/>
            <person name="Honda A."/>
            <person name="Hattori M."/>
            <person name="Murai T."/>
            <person name="Xavier J.R."/>
            <person name="Hirose N."/>
            <person name="Honda K."/>
        </authorList>
    </citation>
    <scope>NUCLEOTIDE SEQUENCE</scope>
    <source>
        <strain evidence="5">CE91-St55</strain>
    </source>
</reference>
<evidence type="ECO:0000256" key="1">
    <source>
        <dbReference type="ARBA" id="ARBA00023015"/>
    </source>
</evidence>
<dbReference type="CDD" id="cd07377">
    <property type="entry name" value="WHTH_GntR"/>
    <property type="match status" value="1"/>
</dbReference>
<accession>A0AA37N2L5</accession>
<dbReference type="InterPro" id="IPR033532">
    <property type="entry name" value="AraR_ligand_bind_dom"/>
</dbReference>
<organism evidence="5 6">
    <name type="scientific">Hungatella hathewayi</name>
    <dbReference type="NCBI Taxonomy" id="154046"/>
    <lineage>
        <taxon>Bacteria</taxon>
        <taxon>Bacillati</taxon>
        <taxon>Bacillota</taxon>
        <taxon>Clostridia</taxon>
        <taxon>Lachnospirales</taxon>
        <taxon>Lachnospiraceae</taxon>
        <taxon>Hungatella</taxon>
    </lineage>
</organism>
<protein>
    <submittedName>
        <fullName evidence="5">Arabinose metabolism transcriptional repressor</fullName>
    </submittedName>
</protein>
<keyword evidence="3" id="KW-0804">Transcription</keyword>
<dbReference type="GO" id="GO:0003700">
    <property type="term" value="F:DNA-binding transcription factor activity"/>
    <property type="evidence" value="ECO:0007669"/>
    <property type="project" value="InterPro"/>
</dbReference>
<comment type="caution">
    <text evidence="5">The sequence shown here is derived from an EMBL/GenBank/DDBJ whole genome shotgun (WGS) entry which is preliminary data.</text>
</comment>
<dbReference type="SUPFAM" id="SSF46785">
    <property type="entry name" value="Winged helix' DNA-binding domain"/>
    <property type="match status" value="1"/>
</dbReference>
<dbReference type="Gene3D" id="3.40.50.2300">
    <property type="match status" value="2"/>
</dbReference>